<dbReference type="Proteomes" id="UP000593892">
    <property type="component" value="Chromosome"/>
</dbReference>
<dbReference type="KEGG" id="pfer:IRI77_03960"/>
<protein>
    <submittedName>
        <fullName evidence="2">Uncharacterized protein</fullName>
    </submittedName>
</protein>
<dbReference type="EMBL" id="CP063849">
    <property type="protein sequence ID" value="QOY91908.1"/>
    <property type="molecule type" value="Genomic_DNA"/>
</dbReference>
<evidence type="ECO:0000313" key="2">
    <source>
        <dbReference type="EMBL" id="QOY91908.1"/>
    </source>
</evidence>
<keyword evidence="1" id="KW-0175">Coiled coil</keyword>
<evidence type="ECO:0000313" key="3">
    <source>
        <dbReference type="Proteomes" id="UP000593892"/>
    </source>
</evidence>
<reference evidence="2 3" key="1">
    <citation type="submission" date="2020-10" db="EMBL/GenBank/DDBJ databases">
        <title>Complete genome sequence of Paludibaculum fermentans P105T, a facultatively anaerobic acidobacterium capable of dissimilatory Fe(III) reduction.</title>
        <authorList>
            <person name="Dedysh S.N."/>
            <person name="Beletsky A.V."/>
            <person name="Kulichevskaya I.S."/>
            <person name="Mardanov A.V."/>
            <person name="Ravin N.V."/>
        </authorList>
    </citation>
    <scope>NUCLEOTIDE SEQUENCE [LARGE SCALE GENOMIC DNA]</scope>
    <source>
        <strain evidence="2 3">P105</strain>
    </source>
</reference>
<accession>A0A7S7NY26</accession>
<evidence type="ECO:0000256" key="1">
    <source>
        <dbReference type="SAM" id="Coils"/>
    </source>
</evidence>
<name>A0A7S7NY26_PALFE</name>
<proteinExistence type="predicted"/>
<dbReference type="AlphaFoldDB" id="A0A7S7NY26"/>
<organism evidence="2 3">
    <name type="scientific">Paludibaculum fermentans</name>
    <dbReference type="NCBI Taxonomy" id="1473598"/>
    <lineage>
        <taxon>Bacteria</taxon>
        <taxon>Pseudomonadati</taxon>
        <taxon>Acidobacteriota</taxon>
        <taxon>Terriglobia</taxon>
        <taxon>Bryobacterales</taxon>
        <taxon>Bryobacteraceae</taxon>
        <taxon>Paludibaculum</taxon>
    </lineage>
</organism>
<sequence length="221" mass="25477">MNYFNYFTEVEEHFQRARASALFLLSPLDWAMVESWKNSGIPLEAVLRGIDASFEKWRSRKQKTQMVNSLAYCTQAVMKEAEAMANNIPSSAVGAAEESPFPLEAVKAHLAKCAEALRAAAGYEQMAESLDALLTGIEEHFQHLEELDQRLTALEDKMSAIARTRLSEEELFRMRRELDLQLKPYRGKMTADQLIRLEKTYLDKKVYEHFRLPRLSLFYMS</sequence>
<gene>
    <name evidence="2" type="ORF">IRI77_03960</name>
</gene>
<feature type="coiled-coil region" evidence="1">
    <location>
        <begin position="137"/>
        <end position="164"/>
    </location>
</feature>
<keyword evidence="3" id="KW-1185">Reference proteome</keyword>